<keyword evidence="7" id="KW-1185">Reference proteome</keyword>
<evidence type="ECO:0000313" key="6">
    <source>
        <dbReference type="EMBL" id="KAF2239975.1"/>
    </source>
</evidence>
<comment type="function">
    <text evidence="4">Regulatory subunit of the dimeric UBA3-ULA1 E1 enzyme.</text>
</comment>
<dbReference type="InterPro" id="IPR035985">
    <property type="entry name" value="Ubiquitin-activating_enz"/>
</dbReference>
<dbReference type="OrthoDB" id="1708823at2759"/>
<proteinExistence type="inferred from homology"/>
<reference evidence="6" key="1">
    <citation type="journal article" date="2020" name="Stud. Mycol.">
        <title>101 Dothideomycetes genomes: a test case for predicting lifestyles and emergence of pathogens.</title>
        <authorList>
            <person name="Haridas S."/>
            <person name="Albert R."/>
            <person name="Binder M."/>
            <person name="Bloem J."/>
            <person name="Labutti K."/>
            <person name="Salamov A."/>
            <person name="Andreopoulos B."/>
            <person name="Baker S."/>
            <person name="Barry K."/>
            <person name="Bills G."/>
            <person name="Bluhm B."/>
            <person name="Cannon C."/>
            <person name="Castanera R."/>
            <person name="Culley D."/>
            <person name="Daum C."/>
            <person name="Ezra D."/>
            <person name="Gonzalez J."/>
            <person name="Henrissat B."/>
            <person name="Kuo A."/>
            <person name="Liang C."/>
            <person name="Lipzen A."/>
            <person name="Lutzoni F."/>
            <person name="Magnuson J."/>
            <person name="Mondo S."/>
            <person name="Nolan M."/>
            <person name="Ohm R."/>
            <person name="Pangilinan J."/>
            <person name="Park H.-J."/>
            <person name="Ramirez L."/>
            <person name="Alfaro M."/>
            <person name="Sun H."/>
            <person name="Tritt A."/>
            <person name="Yoshinaga Y."/>
            <person name="Zwiers L.-H."/>
            <person name="Turgeon B."/>
            <person name="Goodwin S."/>
            <person name="Spatafora J."/>
            <person name="Crous P."/>
            <person name="Grigoriev I."/>
        </authorList>
    </citation>
    <scope>NUCLEOTIDE SEQUENCE</scope>
    <source>
        <strain evidence="6">Tuck. ex Michener</strain>
    </source>
</reference>
<dbReference type="GO" id="GO:0005737">
    <property type="term" value="C:cytoplasm"/>
    <property type="evidence" value="ECO:0007669"/>
    <property type="project" value="TreeGrafter"/>
</dbReference>
<dbReference type="PANTHER" id="PTHR10953:SF29">
    <property type="entry name" value="NEDD8-ACTIVATING ENZYME E1 REGULATORY SUBUNIT"/>
    <property type="match status" value="1"/>
</dbReference>
<dbReference type="SUPFAM" id="SSF69572">
    <property type="entry name" value="Activating enzymes of the ubiquitin-like proteins"/>
    <property type="match status" value="1"/>
</dbReference>
<organism evidence="6 7">
    <name type="scientific">Viridothelium virens</name>
    <name type="common">Speckled blister lichen</name>
    <name type="synonym">Trypethelium virens</name>
    <dbReference type="NCBI Taxonomy" id="1048519"/>
    <lineage>
        <taxon>Eukaryota</taxon>
        <taxon>Fungi</taxon>
        <taxon>Dikarya</taxon>
        <taxon>Ascomycota</taxon>
        <taxon>Pezizomycotina</taxon>
        <taxon>Dothideomycetes</taxon>
        <taxon>Dothideomycetes incertae sedis</taxon>
        <taxon>Trypetheliales</taxon>
        <taxon>Trypetheliaceae</taxon>
        <taxon>Viridothelium</taxon>
    </lineage>
</organism>
<protein>
    <recommendedName>
        <fullName evidence="4">NEDD8-activating enzyme E1 regulatory subunit</fullName>
    </recommendedName>
</protein>
<dbReference type="AlphaFoldDB" id="A0A6A6HPE9"/>
<dbReference type="GO" id="GO:0019781">
    <property type="term" value="F:NEDD8 activating enzyme activity"/>
    <property type="evidence" value="ECO:0007669"/>
    <property type="project" value="UniProtKB-UniRule"/>
</dbReference>
<evidence type="ECO:0000256" key="1">
    <source>
        <dbReference type="ARBA" id="ARBA00005032"/>
    </source>
</evidence>
<name>A0A6A6HPE9_VIRVR</name>
<dbReference type="Proteomes" id="UP000800092">
    <property type="component" value="Unassembled WGS sequence"/>
</dbReference>
<evidence type="ECO:0000256" key="3">
    <source>
        <dbReference type="ARBA" id="ARBA00022786"/>
    </source>
</evidence>
<evidence type="ECO:0000313" key="7">
    <source>
        <dbReference type="Proteomes" id="UP000800092"/>
    </source>
</evidence>
<dbReference type="Pfam" id="PF00899">
    <property type="entry name" value="ThiF"/>
    <property type="match status" value="1"/>
</dbReference>
<comment type="pathway">
    <text evidence="1 4">Protein modification; protein neddylation.</text>
</comment>
<dbReference type="InterPro" id="IPR045886">
    <property type="entry name" value="ThiF/MoeB/HesA"/>
</dbReference>
<evidence type="ECO:0000259" key="5">
    <source>
        <dbReference type="Pfam" id="PF00899"/>
    </source>
</evidence>
<dbReference type="PANTHER" id="PTHR10953">
    <property type="entry name" value="UBIQUITIN-ACTIVATING ENZYME E1"/>
    <property type="match status" value="1"/>
</dbReference>
<dbReference type="InterPro" id="IPR000594">
    <property type="entry name" value="ThiF_NAD_FAD-bd"/>
</dbReference>
<dbReference type="UniPathway" id="UPA00885"/>
<dbReference type="GO" id="GO:0045116">
    <property type="term" value="P:protein neddylation"/>
    <property type="evidence" value="ECO:0007669"/>
    <property type="project" value="UniProtKB-UniRule"/>
</dbReference>
<gene>
    <name evidence="6" type="ORF">EV356DRAFT_438073</name>
</gene>
<feature type="domain" description="THIF-type NAD/FAD binding fold" evidence="5">
    <location>
        <begin position="20"/>
        <end position="547"/>
    </location>
</feature>
<evidence type="ECO:0000256" key="4">
    <source>
        <dbReference type="PIRNR" id="PIRNR039099"/>
    </source>
</evidence>
<evidence type="ECO:0000256" key="2">
    <source>
        <dbReference type="ARBA" id="ARBA00006868"/>
    </source>
</evidence>
<keyword evidence="3 4" id="KW-0833">Ubl conjugation pathway</keyword>
<dbReference type="InterPro" id="IPR030667">
    <property type="entry name" value="APP-BP1"/>
</dbReference>
<dbReference type="Gene3D" id="3.40.50.720">
    <property type="entry name" value="NAD(P)-binding Rossmann-like Domain"/>
    <property type="match status" value="2"/>
</dbReference>
<accession>A0A6A6HPE9</accession>
<sequence>MADVVTPPPLHGPTSKEKKYDRQLRLWAASGQAALEEAHILLINSGTGTVGVEALKNLVLPGIGNFTILDSATVTEADLGVNFFLEDTSLGKFRAGECCKYLQELNPDVKGNFISEPLETFVAKPNVLQPFTHILITAPIALEILEKISNDARFQSRPVFYVHCVGFYAQLSLQLPDAFPIVDTHPDPEKMTDLRILWPFRELREFAARKTKDLGSMNDHDHGHVPYVLLLLHYLSIWKSQHNGRPPQNYKEKTEFRELVRSGTRRDNPEGGEENFDEAVGAVLKSLNLSEPSSAIKEIFDSAECCINEVQRTNFWIITRAVKTFHQQHGSLPLPGSLPDMKAQSKDYIELQNVYKAKARKDVAEVLSHARKLEKGVERLPPADPEISEKEVEAFCKNAGFIKLIRGRPLKILKPKEMLKWGRSAKSASNALTNPDSLMPLHLAFLAYDSFSAAHAPDGHIATPQAPGASDFETDAQKMTGIVETLIDDLLRQARKFIEDPEYSEIKDSTAKIAQEMTRAGGAELHNIASLTGGIVAQEVIKVITKQYVPVDNVCLVDGVQSKTSVLKL</sequence>
<dbReference type="EMBL" id="ML991771">
    <property type="protein sequence ID" value="KAF2239975.1"/>
    <property type="molecule type" value="Genomic_DNA"/>
</dbReference>
<dbReference type="PIRSF" id="PIRSF039099">
    <property type="entry name" value="APP-BP1"/>
    <property type="match status" value="1"/>
</dbReference>
<comment type="similarity">
    <text evidence="2 4">Belongs to the ubiquitin-activating E1 family. ULA1 subfamily.</text>
</comment>